<dbReference type="SUPFAM" id="SSF57850">
    <property type="entry name" value="RING/U-box"/>
    <property type="match status" value="3"/>
</dbReference>
<dbReference type="PANTHER" id="PTHR22770">
    <property type="entry name" value="UBIQUITIN CONJUGATING ENZYME 7 INTERACTING PROTEIN-RELATED"/>
    <property type="match status" value="1"/>
</dbReference>
<dbReference type="PROSITE" id="PS51873">
    <property type="entry name" value="TRIAD"/>
    <property type="match status" value="1"/>
</dbReference>
<keyword evidence="4" id="KW-0677">Repeat</keyword>
<evidence type="ECO:0000313" key="11">
    <source>
        <dbReference type="EMBL" id="KAK4033478.1"/>
    </source>
</evidence>
<dbReference type="GO" id="GO:0004842">
    <property type="term" value="F:ubiquitin-protein transferase activity"/>
    <property type="evidence" value="ECO:0007669"/>
    <property type="project" value="TreeGrafter"/>
</dbReference>
<dbReference type="EMBL" id="MU854527">
    <property type="protein sequence ID" value="KAK4033478.1"/>
    <property type="molecule type" value="Genomic_DNA"/>
</dbReference>
<dbReference type="InterPro" id="IPR044066">
    <property type="entry name" value="TRIAD_supradom"/>
</dbReference>
<feature type="domain" description="RING-type" evidence="10">
    <location>
        <begin position="396"/>
        <end position="609"/>
    </location>
</feature>
<dbReference type="InterPro" id="IPR002867">
    <property type="entry name" value="IBR_dom"/>
</dbReference>
<evidence type="ECO:0000259" key="10">
    <source>
        <dbReference type="PROSITE" id="PS51873"/>
    </source>
</evidence>
<keyword evidence="12" id="KW-1185">Reference proteome</keyword>
<keyword evidence="7" id="KW-0862">Zinc</keyword>
<dbReference type="Gene3D" id="1.20.120.1750">
    <property type="match status" value="1"/>
</dbReference>
<keyword evidence="5 8" id="KW-0863">Zinc-finger</keyword>
<dbReference type="Pfam" id="PF22191">
    <property type="entry name" value="IBR_1"/>
    <property type="match status" value="1"/>
</dbReference>
<evidence type="ECO:0008006" key="13">
    <source>
        <dbReference type="Google" id="ProtNLM"/>
    </source>
</evidence>
<gene>
    <name evidence="11" type="ORF">C8A01DRAFT_19571</name>
</gene>
<keyword evidence="3" id="KW-0479">Metal-binding</keyword>
<sequence length="614" mass="67961">MPRGSSLHRVDCRRVHCSWHRPTRTAWLNFGAENIARKVQERFSAGVYKVAGCNVNANAPTGEGNRWNPLAWTVMLTDLAGTVTERDIYQAIPEFNKPRRVVMGKTACNVDNDTAAATVKSMLLEFGPLEWWEVSTIAKGKRIKAQARFFDESHAREAASSLDNKLLPFSKTARLTVRLMTSAKFKVSTRIYDALSERLGSQTPIWEGQHLHFVAYPPLRGYRVLKLESEDSRLLAQAKETVERIVAGEVVKKDGKDLWNPGLGRTGDEYKRLKQVERDYGVVIVRDRRKSQLRLFGPEGSCRQATEALETLIQDSSSWTATSDSHVIELNVEEFQWACRGGFKGLTSQLGDNKTTFDITSTPKRILIGGSKADYTAALAIIASRQIGPATAVSDTQTDCPVCLTEAEEPTRTSCGHVYCAGCFSDLCQAEGSASTEFRISCVGGEGRCEKILALSELQDLLSSAAFEAILEASFASYIRRHPTNFRYCPTPDCGQIYRPAADSSMIFTCTKCLIPTCTKCHSPHPGITCAEHKERTSGGYEALERVKKELGIKDCPKCRTAMEKIAGCNHMTCSGCGTHICWVCMAAFDTDGQCYDHLSKMHGGAFDYENVVF</sequence>
<keyword evidence="6" id="KW-0833">Ubl conjugation pathway</keyword>
<protein>
    <recommendedName>
        <fullName evidence="13">RING-type domain-containing protein</fullName>
    </recommendedName>
</protein>
<dbReference type="InterPro" id="IPR013083">
    <property type="entry name" value="Znf_RING/FYVE/PHD"/>
</dbReference>
<evidence type="ECO:0000256" key="8">
    <source>
        <dbReference type="PROSITE-ProRule" id="PRU00175"/>
    </source>
</evidence>
<dbReference type="CDD" id="cd22585">
    <property type="entry name" value="Rcat_RBR_DEAH12-like"/>
    <property type="match status" value="1"/>
</dbReference>
<dbReference type="InterPro" id="IPR001841">
    <property type="entry name" value="Znf_RING"/>
</dbReference>
<dbReference type="InterPro" id="IPR051628">
    <property type="entry name" value="LUBAC_E3_Ligases"/>
</dbReference>
<dbReference type="GO" id="GO:0043161">
    <property type="term" value="P:proteasome-mediated ubiquitin-dependent protein catabolic process"/>
    <property type="evidence" value="ECO:0007669"/>
    <property type="project" value="TreeGrafter"/>
</dbReference>
<accession>A0AAN6SN80</accession>
<proteinExistence type="predicted"/>
<evidence type="ECO:0000313" key="12">
    <source>
        <dbReference type="Proteomes" id="UP001303115"/>
    </source>
</evidence>
<evidence type="ECO:0000256" key="4">
    <source>
        <dbReference type="ARBA" id="ARBA00022737"/>
    </source>
</evidence>
<comment type="pathway">
    <text evidence="1">Protein modification; protein ubiquitination.</text>
</comment>
<organism evidence="11 12">
    <name type="scientific">Parachaetomium inaequale</name>
    <dbReference type="NCBI Taxonomy" id="2588326"/>
    <lineage>
        <taxon>Eukaryota</taxon>
        <taxon>Fungi</taxon>
        <taxon>Dikarya</taxon>
        <taxon>Ascomycota</taxon>
        <taxon>Pezizomycotina</taxon>
        <taxon>Sordariomycetes</taxon>
        <taxon>Sordariomycetidae</taxon>
        <taxon>Sordariales</taxon>
        <taxon>Chaetomiaceae</taxon>
        <taxon>Parachaetomium</taxon>
    </lineage>
</organism>
<dbReference type="Gene3D" id="3.30.40.10">
    <property type="entry name" value="Zinc/RING finger domain, C3HC4 (zinc finger)"/>
    <property type="match status" value="1"/>
</dbReference>
<evidence type="ECO:0000256" key="2">
    <source>
        <dbReference type="ARBA" id="ARBA00022679"/>
    </source>
</evidence>
<dbReference type="GO" id="GO:0008270">
    <property type="term" value="F:zinc ion binding"/>
    <property type="evidence" value="ECO:0007669"/>
    <property type="project" value="UniProtKB-KW"/>
</dbReference>
<evidence type="ECO:0000256" key="1">
    <source>
        <dbReference type="ARBA" id="ARBA00004906"/>
    </source>
</evidence>
<dbReference type="PROSITE" id="PS50089">
    <property type="entry name" value="ZF_RING_2"/>
    <property type="match status" value="1"/>
</dbReference>
<dbReference type="Pfam" id="PF13445">
    <property type="entry name" value="zf-RING_UBOX"/>
    <property type="match status" value="1"/>
</dbReference>
<dbReference type="AlphaFoldDB" id="A0AAN6SN80"/>
<dbReference type="GO" id="GO:0000151">
    <property type="term" value="C:ubiquitin ligase complex"/>
    <property type="evidence" value="ECO:0007669"/>
    <property type="project" value="TreeGrafter"/>
</dbReference>
<evidence type="ECO:0000256" key="7">
    <source>
        <dbReference type="ARBA" id="ARBA00022833"/>
    </source>
</evidence>
<evidence type="ECO:0000256" key="5">
    <source>
        <dbReference type="ARBA" id="ARBA00022771"/>
    </source>
</evidence>
<dbReference type="SMART" id="SM00647">
    <property type="entry name" value="IBR"/>
    <property type="match status" value="2"/>
</dbReference>
<comment type="caution">
    <text evidence="11">The sequence shown here is derived from an EMBL/GenBank/DDBJ whole genome shotgun (WGS) entry which is preliminary data.</text>
</comment>
<dbReference type="GO" id="GO:0043130">
    <property type="term" value="F:ubiquitin binding"/>
    <property type="evidence" value="ECO:0007669"/>
    <property type="project" value="TreeGrafter"/>
</dbReference>
<reference evidence="12" key="1">
    <citation type="journal article" date="2023" name="Mol. Phylogenet. Evol.">
        <title>Genome-scale phylogeny and comparative genomics of the fungal order Sordariales.</title>
        <authorList>
            <person name="Hensen N."/>
            <person name="Bonometti L."/>
            <person name="Westerberg I."/>
            <person name="Brannstrom I.O."/>
            <person name="Guillou S."/>
            <person name="Cros-Aarteil S."/>
            <person name="Calhoun S."/>
            <person name="Haridas S."/>
            <person name="Kuo A."/>
            <person name="Mondo S."/>
            <person name="Pangilinan J."/>
            <person name="Riley R."/>
            <person name="LaButti K."/>
            <person name="Andreopoulos B."/>
            <person name="Lipzen A."/>
            <person name="Chen C."/>
            <person name="Yan M."/>
            <person name="Daum C."/>
            <person name="Ng V."/>
            <person name="Clum A."/>
            <person name="Steindorff A."/>
            <person name="Ohm R.A."/>
            <person name="Martin F."/>
            <person name="Silar P."/>
            <person name="Natvig D.O."/>
            <person name="Lalanne C."/>
            <person name="Gautier V."/>
            <person name="Ament-Velasquez S.L."/>
            <person name="Kruys A."/>
            <person name="Hutchinson M.I."/>
            <person name="Powell A.J."/>
            <person name="Barry K."/>
            <person name="Miller A.N."/>
            <person name="Grigoriev I.V."/>
            <person name="Debuchy R."/>
            <person name="Gladieux P."/>
            <person name="Hiltunen Thoren M."/>
            <person name="Johannesson H."/>
        </authorList>
    </citation>
    <scope>NUCLEOTIDE SEQUENCE [LARGE SCALE GENOMIC DNA]</scope>
    <source>
        <strain evidence="12">CBS 284.82</strain>
    </source>
</reference>
<dbReference type="Proteomes" id="UP001303115">
    <property type="component" value="Unassembled WGS sequence"/>
</dbReference>
<dbReference type="PANTHER" id="PTHR22770:SF13">
    <property type="entry name" value="RING-TYPE DOMAIN-CONTAINING PROTEIN"/>
    <property type="match status" value="1"/>
</dbReference>
<dbReference type="InterPro" id="IPR027370">
    <property type="entry name" value="Znf-RING_euk"/>
</dbReference>
<dbReference type="CDD" id="cd20335">
    <property type="entry name" value="BRcat_RBR"/>
    <property type="match status" value="1"/>
</dbReference>
<dbReference type="GO" id="GO:0097039">
    <property type="term" value="P:protein linear polyubiquitination"/>
    <property type="evidence" value="ECO:0007669"/>
    <property type="project" value="TreeGrafter"/>
</dbReference>
<evidence type="ECO:0000256" key="3">
    <source>
        <dbReference type="ARBA" id="ARBA00022723"/>
    </source>
</evidence>
<keyword evidence="2" id="KW-0808">Transferase</keyword>
<name>A0AAN6SN80_9PEZI</name>
<dbReference type="Pfam" id="PF01485">
    <property type="entry name" value="IBR"/>
    <property type="match status" value="1"/>
</dbReference>
<evidence type="ECO:0000259" key="9">
    <source>
        <dbReference type="PROSITE" id="PS50089"/>
    </source>
</evidence>
<feature type="domain" description="RING-type" evidence="9">
    <location>
        <begin position="400"/>
        <end position="442"/>
    </location>
</feature>
<evidence type="ECO:0000256" key="6">
    <source>
        <dbReference type="ARBA" id="ARBA00022786"/>
    </source>
</evidence>